<feature type="active site" description="Charge relay system" evidence="5">
    <location>
        <position position="490"/>
    </location>
</feature>
<feature type="transmembrane region" description="Helical" evidence="7">
    <location>
        <begin position="324"/>
        <end position="343"/>
    </location>
</feature>
<protein>
    <recommendedName>
        <fullName evidence="8">Peptidase S8/S53 domain-containing protein</fullName>
    </recommendedName>
</protein>
<dbReference type="PROSITE" id="PS51892">
    <property type="entry name" value="SUBTILASE"/>
    <property type="match status" value="1"/>
</dbReference>
<proteinExistence type="inferred from homology"/>
<evidence type="ECO:0000256" key="1">
    <source>
        <dbReference type="ARBA" id="ARBA00011073"/>
    </source>
</evidence>
<feature type="region of interest" description="Disordered" evidence="6">
    <location>
        <begin position="439"/>
        <end position="459"/>
    </location>
</feature>
<evidence type="ECO:0000256" key="2">
    <source>
        <dbReference type="ARBA" id="ARBA00022670"/>
    </source>
</evidence>
<evidence type="ECO:0000256" key="5">
    <source>
        <dbReference type="PROSITE-ProRule" id="PRU01240"/>
    </source>
</evidence>
<evidence type="ECO:0000256" key="3">
    <source>
        <dbReference type="ARBA" id="ARBA00022801"/>
    </source>
</evidence>
<keyword evidence="7" id="KW-0472">Membrane</keyword>
<dbReference type="InterPro" id="IPR036852">
    <property type="entry name" value="Peptidase_S8/S53_dom_sf"/>
</dbReference>
<comment type="similarity">
    <text evidence="1 5">Belongs to the peptidase S8 family.</text>
</comment>
<feature type="active site" description="Charge relay system" evidence="5">
    <location>
        <position position="527"/>
    </location>
</feature>
<dbReference type="InterPro" id="IPR000209">
    <property type="entry name" value="Peptidase_S8/S53_dom"/>
</dbReference>
<dbReference type="Pfam" id="PF00082">
    <property type="entry name" value="Peptidase_S8"/>
    <property type="match status" value="1"/>
</dbReference>
<keyword evidence="4 5" id="KW-0720">Serine protease</keyword>
<evidence type="ECO:0000313" key="10">
    <source>
        <dbReference type="Proteomes" id="UP000612585"/>
    </source>
</evidence>
<keyword evidence="7" id="KW-0812">Transmembrane</keyword>
<organism evidence="9 10">
    <name type="scientific">Virgisporangium aurantiacum</name>
    <dbReference type="NCBI Taxonomy" id="175570"/>
    <lineage>
        <taxon>Bacteria</taxon>
        <taxon>Bacillati</taxon>
        <taxon>Actinomycetota</taxon>
        <taxon>Actinomycetes</taxon>
        <taxon>Micromonosporales</taxon>
        <taxon>Micromonosporaceae</taxon>
        <taxon>Virgisporangium</taxon>
    </lineage>
</organism>
<keyword evidence="10" id="KW-1185">Reference proteome</keyword>
<gene>
    <name evidence="9" type="ORF">Vau01_014510</name>
</gene>
<dbReference type="Proteomes" id="UP000612585">
    <property type="component" value="Unassembled WGS sequence"/>
</dbReference>
<sequence length="766" mass="79020">MNQPRPPFWHFVLAVLVGGWVIAVTVVAQFVLYALDAIAALTRGEPGSDGSQVLTGIVAAVLVAVPPAVLMRLPLAPGVAAAMRAWALAGAAAAVLAVARAAPLWFHEAYLWGLAALAFACLLLPWLKRTEPARTGAHPRAAMVTAAALGLVLLVPWVYVGALGGVVETVGAAAAAIALGVLAGRIVEPTAHAYSVYRPNGWRGHANALGVGLVLGVAIVPLAGAAGEPGIPLIQLCVLPMLGFAVDVLRRGTAVLVALTAFGPLTFVDPEETSPLLGASDVGFWALLATAAAFLITALAAVLASIAAQAFGPGDIDIPMRRPVAAGLVVALALGVGAVYVAAGQPGLSGDRLFVVLKEQADLSGLSAVTDRTERLRQTYRRLVDTAERSQVAIRRDLRTWKVDARPYYLVNGLEVNGGPVVRAWLERRSDVDRVLTNPVLRPLPGDPEPMRGDAPKPDGPLWNVKALNADRVWEFADARGAGIVVGSSDSGVDGAHPALAPGFRGGDDSWYDPWNDTTSPTDQNGHGTHTLGSALGRDGIGVAPDATWIGCVNLARNLGSPSHYLDCLQFMLAPFPHDGDPFRDGRPDRAAHVLSNSWGCPELEGCDGRVLRPAVAALTAAGIFVVVAAGNTGSRCGSITDEPATDPGAFAVGAVTEDREIADFSSRGPVPGASKPDAMAPGVDILSALPGGGYGALDGTSMAAPHVAGVVALMWSANPRLVGDIGRTADILRSTARVSGLTGSTGNVATSATSAARARSTRWPR</sequence>
<dbReference type="PRINTS" id="PR00723">
    <property type="entry name" value="SUBTILISIN"/>
</dbReference>
<name>A0A8J4DWW8_9ACTN</name>
<dbReference type="Gene3D" id="3.40.50.200">
    <property type="entry name" value="Peptidase S8/S53 domain"/>
    <property type="match status" value="1"/>
</dbReference>
<reference evidence="9" key="1">
    <citation type="submission" date="2021-01" db="EMBL/GenBank/DDBJ databases">
        <title>Whole genome shotgun sequence of Virgisporangium aurantiacum NBRC 16421.</title>
        <authorList>
            <person name="Komaki H."/>
            <person name="Tamura T."/>
        </authorList>
    </citation>
    <scope>NUCLEOTIDE SEQUENCE</scope>
    <source>
        <strain evidence="9">NBRC 16421</strain>
    </source>
</reference>
<evidence type="ECO:0000256" key="6">
    <source>
        <dbReference type="SAM" id="MobiDB-lite"/>
    </source>
</evidence>
<accession>A0A8J4DWW8</accession>
<dbReference type="AlphaFoldDB" id="A0A8J4DWW8"/>
<dbReference type="PROSITE" id="PS00138">
    <property type="entry name" value="SUBTILASE_SER"/>
    <property type="match status" value="1"/>
</dbReference>
<comment type="caution">
    <text evidence="9">The sequence shown here is derived from an EMBL/GenBank/DDBJ whole genome shotgun (WGS) entry which is preliminary data.</text>
</comment>
<feature type="domain" description="Peptidase S8/S53" evidence="8">
    <location>
        <begin position="481"/>
        <end position="724"/>
    </location>
</feature>
<dbReference type="EMBL" id="BOPG01000009">
    <property type="protein sequence ID" value="GIJ53935.1"/>
    <property type="molecule type" value="Genomic_DNA"/>
</dbReference>
<dbReference type="PANTHER" id="PTHR43399:SF4">
    <property type="entry name" value="CELL WALL-ASSOCIATED PROTEASE"/>
    <property type="match status" value="1"/>
</dbReference>
<dbReference type="PANTHER" id="PTHR43399">
    <property type="entry name" value="SUBTILISIN-RELATED"/>
    <property type="match status" value="1"/>
</dbReference>
<evidence type="ECO:0000256" key="7">
    <source>
        <dbReference type="SAM" id="Phobius"/>
    </source>
</evidence>
<feature type="transmembrane region" description="Helical" evidence="7">
    <location>
        <begin position="166"/>
        <end position="187"/>
    </location>
</feature>
<feature type="transmembrane region" description="Helical" evidence="7">
    <location>
        <begin position="139"/>
        <end position="160"/>
    </location>
</feature>
<feature type="transmembrane region" description="Helical" evidence="7">
    <location>
        <begin position="208"/>
        <end position="226"/>
    </location>
</feature>
<evidence type="ECO:0000259" key="8">
    <source>
        <dbReference type="Pfam" id="PF00082"/>
    </source>
</evidence>
<keyword evidence="2 5" id="KW-0645">Protease</keyword>
<dbReference type="InterPro" id="IPR023828">
    <property type="entry name" value="Peptidase_S8_Ser-AS"/>
</dbReference>
<feature type="region of interest" description="Disordered" evidence="6">
    <location>
        <begin position="743"/>
        <end position="766"/>
    </location>
</feature>
<dbReference type="InterPro" id="IPR051048">
    <property type="entry name" value="Peptidase_S8/S53_subtilisin"/>
</dbReference>
<evidence type="ECO:0000256" key="4">
    <source>
        <dbReference type="ARBA" id="ARBA00022825"/>
    </source>
</evidence>
<dbReference type="RefSeq" id="WP_239151378.1">
    <property type="nucleotide sequence ID" value="NZ_BOPG01000009.1"/>
</dbReference>
<evidence type="ECO:0000313" key="9">
    <source>
        <dbReference type="EMBL" id="GIJ53935.1"/>
    </source>
</evidence>
<feature type="active site" description="Charge relay system" evidence="5">
    <location>
        <position position="702"/>
    </location>
</feature>
<feature type="compositionally biased region" description="Low complexity" evidence="6">
    <location>
        <begin position="750"/>
        <end position="759"/>
    </location>
</feature>
<keyword evidence="3 5" id="KW-0378">Hydrolase</keyword>
<dbReference type="SUPFAM" id="SSF52743">
    <property type="entry name" value="Subtilisin-like"/>
    <property type="match status" value="1"/>
</dbReference>
<feature type="transmembrane region" description="Helical" evidence="7">
    <location>
        <begin position="85"/>
        <end position="103"/>
    </location>
</feature>
<feature type="transmembrane region" description="Helical" evidence="7">
    <location>
        <begin position="53"/>
        <end position="73"/>
    </location>
</feature>
<keyword evidence="7" id="KW-1133">Transmembrane helix</keyword>
<dbReference type="GO" id="GO:0006508">
    <property type="term" value="P:proteolysis"/>
    <property type="evidence" value="ECO:0007669"/>
    <property type="project" value="UniProtKB-KW"/>
</dbReference>
<dbReference type="GO" id="GO:0004252">
    <property type="term" value="F:serine-type endopeptidase activity"/>
    <property type="evidence" value="ECO:0007669"/>
    <property type="project" value="UniProtKB-UniRule"/>
</dbReference>
<dbReference type="InterPro" id="IPR015500">
    <property type="entry name" value="Peptidase_S8_subtilisin-rel"/>
</dbReference>
<feature type="transmembrane region" description="Helical" evidence="7">
    <location>
        <begin position="109"/>
        <end position="127"/>
    </location>
</feature>
<feature type="transmembrane region" description="Helical" evidence="7">
    <location>
        <begin position="282"/>
        <end position="312"/>
    </location>
</feature>
<feature type="transmembrane region" description="Helical" evidence="7">
    <location>
        <begin position="12"/>
        <end position="33"/>
    </location>
</feature>